<reference evidence="2 3" key="1">
    <citation type="journal article" date="2012" name="Appl. Environ. Microbiol.">
        <title>Draft genome sequence of a psychrotolerant sulfur-oxidizing bacterium, Sulfuricella denitrificans skB26, and proteomic insights into cold adaptation.</title>
        <authorList>
            <person name="Watanabe T."/>
            <person name="Kojima H."/>
            <person name="Fukui M."/>
        </authorList>
    </citation>
    <scope>NUCLEOTIDE SEQUENCE [LARGE SCALE GENOMIC DNA]</scope>
    <source>
        <strain evidence="3">skB26</strain>
    </source>
</reference>
<organism evidence="2 3">
    <name type="scientific">Sulfuricella denitrificans (strain DSM 22764 / NBRC 105220 / skB26)</name>
    <dbReference type="NCBI Taxonomy" id="1163617"/>
    <lineage>
        <taxon>Bacteria</taxon>
        <taxon>Pseudomonadati</taxon>
        <taxon>Pseudomonadota</taxon>
        <taxon>Betaproteobacteria</taxon>
        <taxon>Nitrosomonadales</taxon>
        <taxon>Sulfuricellaceae</taxon>
        <taxon>Sulfuricella</taxon>
    </lineage>
</organism>
<dbReference type="STRING" id="1163617.SCD_n02452"/>
<name>S6AN65_SULDS</name>
<dbReference type="OrthoDB" id="8779265at2"/>
<dbReference type="EMBL" id="AP013066">
    <property type="protein sequence ID" value="BAN36259.1"/>
    <property type="molecule type" value="Genomic_DNA"/>
</dbReference>
<feature type="transmembrane region" description="Helical" evidence="1">
    <location>
        <begin position="137"/>
        <end position="158"/>
    </location>
</feature>
<feature type="transmembrane region" description="Helical" evidence="1">
    <location>
        <begin position="170"/>
        <end position="193"/>
    </location>
</feature>
<evidence type="ECO:0000313" key="3">
    <source>
        <dbReference type="Proteomes" id="UP000015559"/>
    </source>
</evidence>
<feature type="transmembrane region" description="Helical" evidence="1">
    <location>
        <begin position="221"/>
        <end position="242"/>
    </location>
</feature>
<keyword evidence="1" id="KW-0472">Membrane</keyword>
<proteinExistence type="predicted"/>
<sequence>MAWFEKEMDYARESLEQVSLTAIEQAAEKLNVVVQDGVKEASGELREAVLSASREVDHKLDKISAELHSQRQFTKDDVIELVDYAAEKLGATVDARVGVMKAEITALVQDRVEYLKREVDSFFIQRQQDLARERRRLIINILIAVVASVVMGGLSLMYHRALLGGMDMYSLFRVVFLSLSGGYAVYLLVKLVLKYRSMSEHKKDMVFLAMKYWGVLRPESVFGHVLLILILIAFYALLFFPLEVTRMIGNESLIRWVSGLRGVK</sequence>
<dbReference type="Proteomes" id="UP000015559">
    <property type="component" value="Chromosome"/>
</dbReference>
<protein>
    <submittedName>
        <fullName evidence="2">Uncharacterized protein</fullName>
    </submittedName>
</protein>
<gene>
    <name evidence="2" type="ORF">SCD_n02452</name>
</gene>
<keyword evidence="3" id="KW-1185">Reference proteome</keyword>
<dbReference type="AlphaFoldDB" id="S6AN65"/>
<dbReference type="HOGENOM" id="CLU_1053467_0_0_4"/>
<dbReference type="KEGG" id="sdr:SCD_n02452"/>
<evidence type="ECO:0000256" key="1">
    <source>
        <dbReference type="SAM" id="Phobius"/>
    </source>
</evidence>
<keyword evidence="1" id="KW-0812">Transmembrane</keyword>
<dbReference type="RefSeq" id="WP_009205453.1">
    <property type="nucleotide sequence ID" value="NC_022357.1"/>
</dbReference>
<keyword evidence="1" id="KW-1133">Transmembrane helix</keyword>
<evidence type="ECO:0000313" key="2">
    <source>
        <dbReference type="EMBL" id="BAN36259.1"/>
    </source>
</evidence>
<dbReference type="eggNOG" id="ENOG502ZBXM">
    <property type="taxonomic scope" value="Bacteria"/>
</dbReference>
<accession>S6AN65</accession>